<name>A0AA91JAL8_FAUOS</name>
<comment type="caution">
    <text evidence="1">The sequence shown here is derived from an EMBL/GenBank/DDBJ whole genome shotgun (WGS) entry which is preliminary data.</text>
</comment>
<dbReference type="AlphaFoldDB" id="A0AA91JAL8"/>
<organism evidence="1">
    <name type="scientific">Faucicola osloensis</name>
    <name type="common">Moraxella osloensis</name>
    <dbReference type="NCBI Taxonomy" id="34062"/>
    <lineage>
        <taxon>Bacteria</taxon>
        <taxon>Pseudomonadati</taxon>
        <taxon>Pseudomonadota</taxon>
        <taxon>Gammaproteobacteria</taxon>
        <taxon>Moraxellales</taxon>
        <taxon>Moraxellaceae</taxon>
        <taxon>Faucicola</taxon>
    </lineage>
</organism>
<accession>A0AA91JAL8</accession>
<evidence type="ECO:0000313" key="1">
    <source>
        <dbReference type="EMBL" id="OBX65483.1"/>
    </source>
</evidence>
<protein>
    <submittedName>
        <fullName evidence="1">Uncharacterized protein</fullName>
    </submittedName>
</protein>
<gene>
    <name evidence="1" type="ORF">A9299_08485</name>
</gene>
<dbReference type="EMBL" id="LZMT01000009">
    <property type="protein sequence ID" value="OBX65483.1"/>
    <property type="molecule type" value="Genomic_DNA"/>
</dbReference>
<reference evidence="1" key="1">
    <citation type="submission" date="2016-06" db="EMBL/GenBank/DDBJ databases">
        <title>Draft genome of Moraxella osloensis CCUG 67237.</title>
        <authorList>
            <person name="Salva-Serra F."/>
            <person name="Engstrom-Jakobsson H."/>
            <person name="Thorell K."/>
            <person name="Gonzales-Siles L."/>
            <person name="Karlsson R."/>
            <person name="Boulund F."/>
            <person name="Engstrand L."/>
            <person name="Kristiansson E."/>
            <person name="Moore E."/>
        </authorList>
    </citation>
    <scope>NUCLEOTIDE SEQUENCE [LARGE SCALE GENOMIC DNA]</scope>
    <source>
        <strain evidence="1">CCUG 67237</strain>
    </source>
</reference>
<sequence>MLAIITQPVIIQSIIIPQVIETHQTSYDQVPLVNTPSRLRSNIFKQKKSIFLLHRCFLVAKMR</sequence>
<proteinExistence type="predicted"/>